<dbReference type="InterPro" id="IPR051576">
    <property type="entry name" value="PX-Rho_GAP"/>
</dbReference>
<feature type="region of interest" description="Disordered" evidence="2">
    <location>
        <begin position="690"/>
        <end position="729"/>
    </location>
</feature>
<name>A0A8T2IL41_9PIPI</name>
<feature type="compositionally biased region" description="Low complexity" evidence="2">
    <location>
        <begin position="495"/>
        <end position="506"/>
    </location>
</feature>
<protein>
    <recommendedName>
        <fullName evidence="4">Rho-GAP domain-containing protein</fullName>
    </recommendedName>
</protein>
<feature type="chain" id="PRO_5035852388" description="Rho-GAP domain-containing protein" evidence="3">
    <location>
        <begin position="20"/>
        <end position="1023"/>
    </location>
</feature>
<feature type="region of interest" description="Disordered" evidence="2">
    <location>
        <begin position="890"/>
        <end position="923"/>
    </location>
</feature>
<feature type="region of interest" description="Disordered" evidence="2">
    <location>
        <begin position="558"/>
        <end position="597"/>
    </location>
</feature>
<dbReference type="Gene3D" id="1.10.555.10">
    <property type="entry name" value="Rho GTPase activation protein"/>
    <property type="match status" value="1"/>
</dbReference>
<keyword evidence="6" id="KW-1185">Reference proteome</keyword>
<feature type="compositionally biased region" description="Pro residues" evidence="2">
    <location>
        <begin position="420"/>
        <end position="432"/>
    </location>
</feature>
<evidence type="ECO:0000256" key="2">
    <source>
        <dbReference type="SAM" id="MobiDB-lite"/>
    </source>
</evidence>
<dbReference type="SUPFAM" id="SSF48350">
    <property type="entry name" value="GTPase activation domain, GAP"/>
    <property type="match status" value="1"/>
</dbReference>
<evidence type="ECO:0000256" key="1">
    <source>
        <dbReference type="ARBA" id="ARBA00022468"/>
    </source>
</evidence>
<dbReference type="GO" id="GO:0005096">
    <property type="term" value="F:GTPase activator activity"/>
    <property type="evidence" value="ECO:0007669"/>
    <property type="project" value="UniProtKB-KW"/>
</dbReference>
<evidence type="ECO:0000313" key="6">
    <source>
        <dbReference type="Proteomes" id="UP000812440"/>
    </source>
</evidence>
<evidence type="ECO:0000259" key="4">
    <source>
        <dbReference type="PROSITE" id="PS50238"/>
    </source>
</evidence>
<dbReference type="GO" id="GO:0015629">
    <property type="term" value="C:actin cytoskeleton"/>
    <property type="evidence" value="ECO:0007669"/>
    <property type="project" value="TreeGrafter"/>
</dbReference>
<dbReference type="PROSITE" id="PS50238">
    <property type="entry name" value="RHOGAP"/>
    <property type="match status" value="1"/>
</dbReference>
<dbReference type="SMART" id="SM00324">
    <property type="entry name" value="RhoGAP"/>
    <property type="match status" value="1"/>
</dbReference>
<dbReference type="GO" id="GO:0005886">
    <property type="term" value="C:plasma membrane"/>
    <property type="evidence" value="ECO:0007669"/>
    <property type="project" value="TreeGrafter"/>
</dbReference>
<dbReference type="AlphaFoldDB" id="A0A8T2IL41"/>
<feature type="compositionally biased region" description="Polar residues" evidence="2">
    <location>
        <begin position="379"/>
        <end position="391"/>
    </location>
</feature>
<accession>A0A8T2IL41</accession>
<dbReference type="GO" id="GO:0005938">
    <property type="term" value="C:cell cortex"/>
    <property type="evidence" value="ECO:0007669"/>
    <property type="project" value="TreeGrafter"/>
</dbReference>
<evidence type="ECO:0000313" key="5">
    <source>
        <dbReference type="EMBL" id="KAG8433665.1"/>
    </source>
</evidence>
<reference evidence="5" key="1">
    <citation type="thesis" date="2020" institute="ProQuest LLC" country="789 East Eisenhower Parkway, Ann Arbor, MI, USA">
        <title>Comparative Genomics and Chromosome Evolution.</title>
        <authorList>
            <person name="Mudd A.B."/>
        </authorList>
    </citation>
    <scope>NUCLEOTIDE SEQUENCE</scope>
    <source>
        <strain evidence="5">Female2</strain>
        <tissue evidence="5">Blood</tissue>
    </source>
</reference>
<dbReference type="PANTHER" id="PTHR15729">
    <property type="entry name" value="CDC42 GTPASE-ACTIVATING PROTEIN"/>
    <property type="match status" value="1"/>
</dbReference>
<dbReference type="PANTHER" id="PTHR15729:SF11">
    <property type="entry name" value="RHO GTPASE-ACTIVATING PROTEIN 33"/>
    <property type="match status" value="1"/>
</dbReference>
<dbReference type="Proteomes" id="UP000812440">
    <property type="component" value="Chromosome 7"/>
</dbReference>
<dbReference type="InterPro" id="IPR000198">
    <property type="entry name" value="RhoGAP_dom"/>
</dbReference>
<feature type="region of interest" description="Disordered" evidence="2">
    <location>
        <begin position="309"/>
        <end position="436"/>
    </location>
</feature>
<proteinExistence type="predicted"/>
<keyword evidence="1" id="KW-0343">GTPase activation</keyword>
<sequence length="1023" mass="112590">MYGLLSFVPLLPVCLFTEGDVKLAITSPHDSNSPRPVCRRHGKLAGLLRSFMASRPSKQRLRQRGILRERVFGTDLGEHLLNSGEEVPRVLLCCAQFLEKFGVVDGIYRLSGVSSNIQKLRHEFDSERIPDLYGHFLAGRPLLSSLCNLYFRELPTPLLTYRLYQPFTEAMSATSEMRNSTLEYYEHLSRLSTHSCRTGMHARNLASKDMELAGTPGADAFARDTWRRRVREVRVQSVLVEFLLCNVETLFSDTFTSIGRCGPIRPRSLLGVCPSGRLVSLQEAQARSQSQREAAEKLGMDKAYPTRNERVLESIEERKAVRGRKKSGGGSSWRTFFAIGKNSSQHKKSRSGGIADRAAHQRVSDSVTLRSAKSEESLCSHTSGTGLQGSSRLRRPRSTSDGLTARLQHCHSVESLGPSSPSPPCAPSPPSSARPQSAWIEEDLDLSTPLPDTDGLGFDPLSFRLSFSDHGEMNSPSVVKAEITTMSKALPRQVSLSPTGGCSPSPSHSPPEKLVTDGEVQVPRSLSPPPQMLSLLLQSCQLRLSENCAREVKGKIMRTPSQEEPHHGLTLSSQKSGQPSSLSIVRHIPPPPPPKDPARLMALKLAESAQRAIQASISTGTAPAKASQRSAPRLPLSSSFRRSLSMECSESTVIREGPLYSELRPPVPNASERHAPLHRPLRLPMHNTMAPGSSSADVKKMTPSGFPSSHAPRLHTRSGSLPAPPTLCAPRLRPPPYRLPEEGPRLPHQLSAPPWTEPEGLYYEILGDPPQMASLNTSYGLIQPPWPRMNSSHAHAIPPPGFGSWYGGHHPTDPEVMSYQRWDRGPHPQLRPYFVGRGVQYQYVRTPETSSNVLPVLKRDEPIYVNLPLKVDRVEQLVGTNDIAGMKTEVSQKPRQVNPASVGRHESTRGATHSQRQLPQQHTLRREGSLGYFRPLPSHNALWGTQPKLHEGRETPIFTYQGPEGGQRLGYGPSHCLLSEEGTLYGNLEQRGAPHRSSAGAGPPGFLGAPWTVHSEGQTRSYC</sequence>
<gene>
    <name evidence="5" type="ORF">GDO86_012132</name>
</gene>
<feature type="compositionally biased region" description="Low complexity" evidence="2">
    <location>
        <begin position="571"/>
        <end position="583"/>
    </location>
</feature>
<dbReference type="GO" id="GO:0005654">
    <property type="term" value="C:nucleoplasm"/>
    <property type="evidence" value="ECO:0007669"/>
    <property type="project" value="TreeGrafter"/>
</dbReference>
<dbReference type="OrthoDB" id="5873004at2759"/>
<dbReference type="GO" id="GO:0005794">
    <property type="term" value="C:Golgi apparatus"/>
    <property type="evidence" value="ECO:0007669"/>
    <property type="project" value="TreeGrafter"/>
</dbReference>
<feature type="region of interest" description="Disordered" evidence="2">
    <location>
        <begin position="493"/>
        <end position="518"/>
    </location>
</feature>
<feature type="signal peptide" evidence="3">
    <location>
        <begin position="1"/>
        <end position="19"/>
    </location>
</feature>
<dbReference type="InterPro" id="IPR008936">
    <property type="entry name" value="Rho_GTPase_activation_prot"/>
</dbReference>
<feature type="domain" description="Rho-GAP" evidence="4">
    <location>
        <begin position="74"/>
        <end position="251"/>
    </location>
</feature>
<comment type="caution">
    <text evidence="5">The sequence shown here is derived from an EMBL/GenBank/DDBJ whole genome shotgun (WGS) entry which is preliminary data.</text>
</comment>
<keyword evidence="3" id="KW-0732">Signal</keyword>
<organism evidence="5 6">
    <name type="scientific">Hymenochirus boettgeri</name>
    <name type="common">Congo dwarf clawed frog</name>
    <dbReference type="NCBI Taxonomy" id="247094"/>
    <lineage>
        <taxon>Eukaryota</taxon>
        <taxon>Metazoa</taxon>
        <taxon>Chordata</taxon>
        <taxon>Craniata</taxon>
        <taxon>Vertebrata</taxon>
        <taxon>Euteleostomi</taxon>
        <taxon>Amphibia</taxon>
        <taxon>Batrachia</taxon>
        <taxon>Anura</taxon>
        <taxon>Pipoidea</taxon>
        <taxon>Pipidae</taxon>
        <taxon>Pipinae</taxon>
        <taxon>Hymenochirus</taxon>
    </lineage>
</organism>
<feature type="compositionally biased region" description="Low complexity" evidence="2">
    <location>
        <begin position="999"/>
        <end position="1010"/>
    </location>
</feature>
<evidence type="ECO:0000256" key="3">
    <source>
        <dbReference type="SAM" id="SignalP"/>
    </source>
</evidence>
<dbReference type="EMBL" id="JAACNH010000008">
    <property type="protein sequence ID" value="KAG8433665.1"/>
    <property type="molecule type" value="Genomic_DNA"/>
</dbReference>
<feature type="compositionally biased region" description="Polar residues" evidence="2">
    <location>
        <begin position="890"/>
        <end position="899"/>
    </location>
</feature>
<feature type="region of interest" description="Disordered" evidence="2">
    <location>
        <begin position="991"/>
        <end position="1011"/>
    </location>
</feature>
<feature type="compositionally biased region" description="Polar residues" evidence="2">
    <location>
        <begin position="909"/>
        <end position="922"/>
    </location>
</feature>
<dbReference type="Pfam" id="PF00620">
    <property type="entry name" value="RhoGAP"/>
    <property type="match status" value="1"/>
</dbReference>
<dbReference type="GO" id="GO:0007264">
    <property type="term" value="P:small GTPase-mediated signal transduction"/>
    <property type="evidence" value="ECO:0007669"/>
    <property type="project" value="TreeGrafter"/>
</dbReference>
<dbReference type="GO" id="GO:0001650">
    <property type="term" value="C:fibrillar center"/>
    <property type="evidence" value="ECO:0007669"/>
    <property type="project" value="TreeGrafter"/>
</dbReference>
<feature type="compositionally biased region" description="Basic and acidic residues" evidence="2">
    <location>
        <begin position="309"/>
        <end position="320"/>
    </location>
</feature>